<dbReference type="CDD" id="cd00090">
    <property type="entry name" value="HTH_ARSR"/>
    <property type="match status" value="1"/>
</dbReference>
<evidence type="ECO:0000256" key="1">
    <source>
        <dbReference type="SAM" id="MobiDB-lite"/>
    </source>
</evidence>
<protein>
    <recommendedName>
        <fullName evidence="4">ArsR family transcriptional regulator</fullName>
    </recommendedName>
</protein>
<dbReference type="InterPro" id="IPR011991">
    <property type="entry name" value="ArsR-like_HTH"/>
</dbReference>
<dbReference type="AlphaFoldDB" id="A0AAN1WKD0"/>
<accession>A0AAN1WKD0</accession>
<evidence type="ECO:0000313" key="3">
    <source>
        <dbReference type="Proteomes" id="UP001320119"/>
    </source>
</evidence>
<dbReference type="RefSeq" id="WP_236984295.1">
    <property type="nucleotide sequence ID" value="NZ_AP023086.1"/>
</dbReference>
<sequence>MFVLKGLLRAESQENALVYLMLRGEGYARAIAAFYDMPVNPMQKQLAKLEEDSVIVSELIGRVRNYRLNPRYPFTEQLTALLKAAVAAYPVELKNRLLVQRTRPRQAGKPLVKAQRSKSEGE</sequence>
<dbReference type="InterPro" id="IPR036390">
    <property type="entry name" value="WH_DNA-bd_sf"/>
</dbReference>
<keyword evidence="3" id="KW-1185">Reference proteome</keyword>
<dbReference type="EMBL" id="AP023086">
    <property type="protein sequence ID" value="BCD99233.1"/>
    <property type="molecule type" value="Genomic_DNA"/>
</dbReference>
<proteinExistence type="predicted"/>
<dbReference type="GO" id="GO:0006355">
    <property type="term" value="P:regulation of DNA-templated transcription"/>
    <property type="evidence" value="ECO:0007669"/>
    <property type="project" value="UniProtKB-ARBA"/>
</dbReference>
<evidence type="ECO:0000313" key="2">
    <source>
        <dbReference type="EMBL" id="BCD99233.1"/>
    </source>
</evidence>
<dbReference type="KEGG" id="marq:MARGE09_P3434"/>
<evidence type="ECO:0008006" key="4">
    <source>
        <dbReference type="Google" id="ProtNLM"/>
    </source>
</evidence>
<name>A0AAN1WKD0_9GAMM</name>
<organism evidence="2 3">
    <name type="scientific">Marinagarivorans cellulosilyticus</name>
    <dbReference type="NCBI Taxonomy" id="2721545"/>
    <lineage>
        <taxon>Bacteria</taxon>
        <taxon>Pseudomonadati</taxon>
        <taxon>Pseudomonadota</taxon>
        <taxon>Gammaproteobacteria</taxon>
        <taxon>Cellvibrionales</taxon>
        <taxon>Cellvibrionaceae</taxon>
        <taxon>Marinagarivorans</taxon>
    </lineage>
</organism>
<dbReference type="SUPFAM" id="SSF46785">
    <property type="entry name" value="Winged helix' DNA-binding domain"/>
    <property type="match status" value="1"/>
</dbReference>
<feature type="region of interest" description="Disordered" evidence="1">
    <location>
        <begin position="102"/>
        <end position="122"/>
    </location>
</feature>
<gene>
    <name evidence="2" type="ORF">MARGE09_P3434</name>
</gene>
<dbReference type="Proteomes" id="UP001320119">
    <property type="component" value="Chromosome"/>
</dbReference>
<reference evidence="2 3" key="1">
    <citation type="journal article" date="2022" name="IScience">
        <title>An ultrasensitive nanofiber-based assay for enzymatic hydrolysis and deep-sea microbial degradation of cellulose.</title>
        <authorList>
            <person name="Tsudome M."/>
            <person name="Tachioka M."/>
            <person name="Miyazaki M."/>
            <person name="Uchimura K."/>
            <person name="Tsuda M."/>
            <person name="Takaki Y."/>
            <person name="Deguchi S."/>
        </authorList>
    </citation>
    <scope>NUCLEOTIDE SEQUENCE [LARGE SCALE GENOMIC DNA]</scope>
    <source>
        <strain evidence="2 3">GE09</strain>
    </source>
</reference>